<evidence type="ECO:0000256" key="2">
    <source>
        <dbReference type="ARBA" id="ARBA00007935"/>
    </source>
</evidence>
<feature type="transmembrane region" description="Helical" evidence="8">
    <location>
        <begin position="39"/>
        <end position="60"/>
    </location>
</feature>
<evidence type="ECO:0000256" key="4">
    <source>
        <dbReference type="ARBA" id="ARBA00022475"/>
    </source>
</evidence>
<dbReference type="SUPFAM" id="SSF81345">
    <property type="entry name" value="ABC transporter involved in vitamin B12 uptake, BtuC"/>
    <property type="match status" value="1"/>
</dbReference>
<dbReference type="EMBL" id="JAAJRM010000079">
    <property type="protein sequence ID" value="NGF45217.1"/>
    <property type="molecule type" value="Genomic_DNA"/>
</dbReference>
<comment type="caution">
    <text evidence="9">The sequence shown here is derived from an EMBL/GenBank/DDBJ whole genome shotgun (WGS) entry which is preliminary data.</text>
</comment>
<keyword evidence="3" id="KW-0813">Transport</keyword>
<feature type="non-terminal residue" evidence="9">
    <location>
        <position position="140"/>
    </location>
</feature>
<reference evidence="9" key="1">
    <citation type="submission" date="2020-02" db="EMBL/GenBank/DDBJ databases">
        <title>WGS of Carbapenem-Resistant Enterobacteriaceae.</title>
        <authorList>
            <person name="Tokajian S."/>
            <person name="El Chaar M."/>
            <person name="El Khoury M."/>
        </authorList>
    </citation>
    <scope>NUCLEOTIDE SEQUENCE</scope>
    <source>
        <strain evidence="9">EHM_71</strain>
    </source>
</reference>
<keyword evidence="5 8" id="KW-0812">Transmembrane</keyword>
<dbReference type="PANTHER" id="PTHR30472">
    <property type="entry name" value="FERRIC ENTEROBACTIN TRANSPORT SYSTEM PERMEASE PROTEIN"/>
    <property type="match status" value="1"/>
</dbReference>
<dbReference type="GO" id="GO:0022857">
    <property type="term" value="F:transmembrane transporter activity"/>
    <property type="evidence" value="ECO:0007669"/>
    <property type="project" value="InterPro"/>
</dbReference>
<name>A0A6G4MVD3_9ENTR</name>
<feature type="transmembrane region" description="Helical" evidence="8">
    <location>
        <begin position="12"/>
        <end position="33"/>
    </location>
</feature>
<feature type="transmembrane region" description="Helical" evidence="8">
    <location>
        <begin position="114"/>
        <end position="132"/>
    </location>
</feature>
<evidence type="ECO:0000313" key="9">
    <source>
        <dbReference type="EMBL" id="NGF45217.1"/>
    </source>
</evidence>
<dbReference type="InterPro" id="IPR000522">
    <property type="entry name" value="ABC_transptr_permease_BtuC"/>
</dbReference>
<evidence type="ECO:0000256" key="7">
    <source>
        <dbReference type="ARBA" id="ARBA00023136"/>
    </source>
</evidence>
<dbReference type="Gene3D" id="1.10.3470.10">
    <property type="entry name" value="ABC transporter involved in vitamin B12 uptake, BtuC"/>
    <property type="match status" value="1"/>
</dbReference>
<dbReference type="RefSeq" id="WP_163359152.1">
    <property type="nucleotide sequence ID" value="NZ_JAAJRM010000079.1"/>
</dbReference>
<dbReference type="GO" id="GO:0005886">
    <property type="term" value="C:plasma membrane"/>
    <property type="evidence" value="ECO:0007669"/>
    <property type="project" value="UniProtKB-SubCell"/>
</dbReference>
<keyword evidence="7 8" id="KW-0472">Membrane</keyword>
<dbReference type="AlphaFoldDB" id="A0A6G4MVD3"/>
<keyword evidence="6 8" id="KW-1133">Transmembrane helix</keyword>
<dbReference type="Pfam" id="PF01032">
    <property type="entry name" value="FecCD"/>
    <property type="match status" value="1"/>
</dbReference>
<dbReference type="InterPro" id="IPR037294">
    <property type="entry name" value="ABC_BtuC-like"/>
</dbReference>
<comment type="similarity">
    <text evidence="2">Belongs to the binding-protein-dependent transport system permease family. FecCD subfamily.</text>
</comment>
<evidence type="ECO:0000256" key="8">
    <source>
        <dbReference type="SAM" id="Phobius"/>
    </source>
</evidence>
<organism evidence="9">
    <name type="scientific">Enterobacter hormaechei</name>
    <dbReference type="NCBI Taxonomy" id="158836"/>
    <lineage>
        <taxon>Bacteria</taxon>
        <taxon>Pseudomonadati</taxon>
        <taxon>Pseudomonadota</taxon>
        <taxon>Gammaproteobacteria</taxon>
        <taxon>Enterobacterales</taxon>
        <taxon>Enterobacteriaceae</taxon>
        <taxon>Enterobacter</taxon>
        <taxon>Enterobacter cloacae complex</taxon>
    </lineage>
</organism>
<sequence length="140" mass="15336">VMQAIFENPLAEPGLLGVSNGAGVFVVFIVLFFKGMPPLWVLGGGAVIGATLLTLILLWFAHFRRLSNSQLLLVGVALGVICGAFMTWMVYFSTSLDLRQLMYWMMGSFSGADWRLSPLLAAIAVVAVWLLWQAPVLNYL</sequence>
<comment type="subcellular location">
    <subcellularLocation>
        <location evidence="1">Cell membrane</location>
        <topology evidence="1">Multi-pass membrane protein</topology>
    </subcellularLocation>
</comment>
<evidence type="ECO:0000256" key="3">
    <source>
        <dbReference type="ARBA" id="ARBA00022448"/>
    </source>
</evidence>
<dbReference type="PANTHER" id="PTHR30472:SF29">
    <property type="entry name" value="VITAMIN B12 IMPORT SYSTEM PERMEASE PROTEIN BTUC"/>
    <property type="match status" value="1"/>
</dbReference>
<feature type="transmembrane region" description="Helical" evidence="8">
    <location>
        <begin position="72"/>
        <end position="94"/>
    </location>
</feature>
<evidence type="ECO:0000256" key="6">
    <source>
        <dbReference type="ARBA" id="ARBA00022989"/>
    </source>
</evidence>
<evidence type="ECO:0000256" key="1">
    <source>
        <dbReference type="ARBA" id="ARBA00004651"/>
    </source>
</evidence>
<proteinExistence type="inferred from homology"/>
<accession>A0A6G4MVD3</accession>
<protein>
    <submittedName>
        <fullName evidence="9">Iron chelate uptake ABC transporter family permease subunit</fullName>
    </submittedName>
</protein>
<dbReference type="GO" id="GO:0015889">
    <property type="term" value="P:cobalamin transport"/>
    <property type="evidence" value="ECO:0007669"/>
    <property type="project" value="TreeGrafter"/>
</dbReference>
<keyword evidence="4" id="KW-1003">Cell membrane</keyword>
<gene>
    <name evidence="9" type="ORF">G5635_22825</name>
</gene>
<feature type="non-terminal residue" evidence="9">
    <location>
        <position position="1"/>
    </location>
</feature>
<evidence type="ECO:0000256" key="5">
    <source>
        <dbReference type="ARBA" id="ARBA00022692"/>
    </source>
</evidence>